<keyword evidence="3 7" id="KW-0436">Ligase</keyword>
<evidence type="ECO:0000313" key="8">
    <source>
        <dbReference type="Proteomes" id="UP001501612"/>
    </source>
</evidence>
<dbReference type="Gene3D" id="3.30.1490.70">
    <property type="match status" value="1"/>
</dbReference>
<protein>
    <recommendedName>
        <fullName evidence="2">DNA ligase (ATP)</fullName>
        <ecNumber evidence="2">6.5.1.1</ecNumber>
    </recommendedName>
</protein>
<dbReference type="InterPro" id="IPR012309">
    <property type="entry name" value="DNA_ligase_ATP-dep_C"/>
</dbReference>
<dbReference type="InterPro" id="IPR050191">
    <property type="entry name" value="ATP-dep_DNA_ligase"/>
</dbReference>
<dbReference type="Proteomes" id="UP001501612">
    <property type="component" value="Unassembled WGS sequence"/>
</dbReference>
<keyword evidence="8" id="KW-1185">Reference proteome</keyword>
<evidence type="ECO:0000256" key="5">
    <source>
        <dbReference type="SAM" id="MobiDB-lite"/>
    </source>
</evidence>
<evidence type="ECO:0000259" key="6">
    <source>
        <dbReference type="PROSITE" id="PS50160"/>
    </source>
</evidence>
<dbReference type="Pfam" id="PF01068">
    <property type="entry name" value="DNA_ligase_A_M"/>
    <property type="match status" value="1"/>
</dbReference>
<comment type="caution">
    <text evidence="7">The sequence shown here is derived from an EMBL/GenBank/DDBJ whole genome shotgun (WGS) entry which is preliminary data.</text>
</comment>
<dbReference type="Gene3D" id="3.30.470.30">
    <property type="entry name" value="DNA ligase/mRNA capping enzyme"/>
    <property type="match status" value="1"/>
</dbReference>
<sequence length="327" mass="34879">MPGPSARTVSPMLASPTKTVPSGAEWLHEVKWDGVRVILEVSGGAVRTTSRNGNVTTAAWPELATSPLGDRDLVLDGEVIALNEAGVPDFRVLQHRMHVRRAAEVARLVRSVPVTLMAFDLLGLDGEDLTAAPLVERRERLAGLDLTGSAWAVPEAYDDGAMLLEATRAQGLEGVVSKRRASPYRPGVRSPDWLKLAHRHRGTYVVGGWRPQVGTDDRLAAVLVGEPTADGLAYRGRVGSGLSGATARRLQALLEPLAAGRSPFADAVPRVDATGTRWVEPVVVVDVDTHGAGYDRLRQPSFQGVRDDVAPEDLLVGRDPGRGGGRG</sequence>
<feature type="compositionally biased region" description="Basic and acidic residues" evidence="5">
    <location>
        <begin position="308"/>
        <end position="321"/>
    </location>
</feature>
<evidence type="ECO:0000256" key="4">
    <source>
        <dbReference type="ARBA" id="ARBA00034003"/>
    </source>
</evidence>
<dbReference type="EC" id="6.5.1.1" evidence="2"/>
<dbReference type="RefSeq" id="WP_344006756.1">
    <property type="nucleotide sequence ID" value="NZ_BAAAMY010000004.1"/>
</dbReference>
<dbReference type="EMBL" id="BAAAMY010000004">
    <property type="protein sequence ID" value="GAA1918839.1"/>
    <property type="molecule type" value="Genomic_DNA"/>
</dbReference>
<dbReference type="NCBIfam" id="TIGR02779">
    <property type="entry name" value="NHEJ_ligase_lig"/>
    <property type="match status" value="1"/>
</dbReference>
<gene>
    <name evidence="7" type="ORF">GCM10009737_20410</name>
</gene>
<feature type="region of interest" description="Disordered" evidence="5">
    <location>
        <begin position="308"/>
        <end position="327"/>
    </location>
</feature>
<dbReference type="SUPFAM" id="SSF56091">
    <property type="entry name" value="DNA ligase/mRNA capping enzyme, catalytic domain"/>
    <property type="match status" value="1"/>
</dbReference>
<evidence type="ECO:0000256" key="2">
    <source>
        <dbReference type="ARBA" id="ARBA00012727"/>
    </source>
</evidence>
<organism evidence="7 8">
    <name type="scientific">Nocardioides lentus</name>
    <dbReference type="NCBI Taxonomy" id="338077"/>
    <lineage>
        <taxon>Bacteria</taxon>
        <taxon>Bacillati</taxon>
        <taxon>Actinomycetota</taxon>
        <taxon>Actinomycetes</taxon>
        <taxon>Propionibacteriales</taxon>
        <taxon>Nocardioidaceae</taxon>
        <taxon>Nocardioides</taxon>
    </lineage>
</organism>
<evidence type="ECO:0000256" key="3">
    <source>
        <dbReference type="ARBA" id="ARBA00022598"/>
    </source>
</evidence>
<dbReference type="InterPro" id="IPR012310">
    <property type="entry name" value="DNA_ligase_ATP-dep_cent"/>
</dbReference>
<proteinExistence type="inferred from homology"/>
<accession>A0ABP5ANV4</accession>
<dbReference type="Pfam" id="PF04679">
    <property type="entry name" value="DNA_ligase_A_C"/>
    <property type="match status" value="1"/>
</dbReference>
<dbReference type="PANTHER" id="PTHR45674:SF4">
    <property type="entry name" value="DNA LIGASE 1"/>
    <property type="match status" value="1"/>
</dbReference>
<dbReference type="CDD" id="cd07906">
    <property type="entry name" value="Adenylation_DNA_ligase_LigD_LigC"/>
    <property type="match status" value="1"/>
</dbReference>
<dbReference type="Gene3D" id="2.40.50.140">
    <property type="entry name" value="Nucleic acid-binding proteins"/>
    <property type="match status" value="1"/>
</dbReference>
<dbReference type="InterPro" id="IPR014146">
    <property type="entry name" value="LigD_ligase_dom"/>
</dbReference>
<dbReference type="SUPFAM" id="SSF50249">
    <property type="entry name" value="Nucleic acid-binding proteins"/>
    <property type="match status" value="1"/>
</dbReference>
<dbReference type="PROSITE" id="PS50160">
    <property type="entry name" value="DNA_LIGASE_A3"/>
    <property type="match status" value="1"/>
</dbReference>
<comment type="catalytic activity">
    <reaction evidence="4">
        <text>ATP + (deoxyribonucleotide)n-3'-hydroxyl + 5'-phospho-(deoxyribonucleotide)m = (deoxyribonucleotide)n+m + AMP + diphosphate.</text>
        <dbReference type="EC" id="6.5.1.1"/>
    </reaction>
</comment>
<comment type="similarity">
    <text evidence="1">Belongs to the ATP-dependent DNA ligase family.</text>
</comment>
<name>A0ABP5ANV4_9ACTN</name>
<dbReference type="InterPro" id="IPR012340">
    <property type="entry name" value="NA-bd_OB-fold"/>
</dbReference>
<dbReference type="PANTHER" id="PTHR45674">
    <property type="entry name" value="DNA LIGASE 1/3 FAMILY MEMBER"/>
    <property type="match status" value="1"/>
</dbReference>
<dbReference type="GO" id="GO:0016874">
    <property type="term" value="F:ligase activity"/>
    <property type="evidence" value="ECO:0007669"/>
    <property type="project" value="UniProtKB-KW"/>
</dbReference>
<evidence type="ECO:0000256" key="1">
    <source>
        <dbReference type="ARBA" id="ARBA00007572"/>
    </source>
</evidence>
<evidence type="ECO:0000313" key="7">
    <source>
        <dbReference type="EMBL" id="GAA1918839.1"/>
    </source>
</evidence>
<reference evidence="8" key="1">
    <citation type="journal article" date="2019" name="Int. J. Syst. Evol. Microbiol.">
        <title>The Global Catalogue of Microorganisms (GCM) 10K type strain sequencing project: providing services to taxonomists for standard genome sequencing and annotation.</title>
        <authorList>
            <consortium name="The Broad Institute Genomics Platform"/>
            <consortium name="The Broad Institute Genome Sequencing Center for Infectious Disease"/>
            <person name="Wu L."/>
            <person name="Ma J."/>
        </authorList>
    </citation>
    <scope>NUCLEOTIDE SEQUENCE [LARGE SCALE GENOMIC DNA]</scope>
    <source>
        <strain evidence="8">JCM 14046</strain>
    </source>
</reference>
<feature type="domain" description="ATP-dependent DNA ligase family profile" evidence="6">
    <location>
        <begin position="107"/>
        <end position="254"/>
    </location>
</feature>
<dbReference type="CDD" id="cd07971">
    <property type="entry name" value="OBF_DNA_ligase_LigD"/>
    <property type="match status" value="1"/>
</dbReference>